<dbReference type="Proteomes" id="UP000234505">
    <property type="component" value="Unassembled WGS sequence"/>
</dbReference>
<evidence type="ECO:0000313" key="3">
    <source>
        <dbReference type="Proteomes" id="UP000234505"/>
    </source>
</evidence>
<dbReference type="AlphaFoldDB" id="A0A2J4R2M8"/>
<protein>
    <submittedName>
        <fullName evidence="2">Endonuclease</fullName>
    </submittedName>
</protein>
<reference evidence="2 3" key="1">
    <citation type="submission" date="2017-11" db="EMBL/GenBank/DDBJ databases">
        <authorList>
            <person name="Han C.G."/>
        </authorList>
    </citation>
    <scope>NUCLEOTIDE SEQUENCE [LARGE SCALE GENOMIC DNA]</scope>
    <source>
        <strain evidence="2 3">A11</strain>
    </source>
</reference>
<organism evidence="2 3">
    <name type="scientific">Klebsiella michiganensis</name>
    <dbReference type="NCBI Taxonomy" id="1134687"/>
    <lineage>
        <taxon>Bacteria</taxon>
        <taxon>Pseudomonadati</taxon>
        <taxon>Pseudomonadota</taxon>
        <taxon>Gammaproteobacteria</taxon>
        <taxon>Enterobacterales</taxon>
        <taxon>Enterobacteriaceae</taxon>
        <taxon>Klebsiella/Raoultella group</taxon>
        <taxon>Klebsiella</taxon>
    </lineage>
</organism>
<proteinExistence type="predicted"/>
<evidence type="ECO:0000313" key="2">
    <source>
        <dbReference type="EMBL" id="PLL37569.1"/>
    </source>
</evidence>
<dbReference type="PROSITE" id="PS51257">
    <property type="entry name" value="PROKAR_LIPOPROTEIN"/>
    <property type="match status" value="1"/>
</dbReference>
<evidence type="ECO:0000256" key="1">
    <source>
        <dbReference type="SAM" id="SignalP"/>
    </source>
</evidence>
<feature type="signal peptide" evidence="1">
    <location>
        <begin position="1"/>
        <end position="20"/>
    </location>
</feature>
<sequence>MKLSRVFSVLPSLFFAVACAAASSGVDHCEVGCPTGGSAQTVVREAYTLNNNMW</sequence>
<gene>
    <name evidence="2" type="ORF">CWN50_17010</name>
</gene>
<feature type="non-terminal residue" evidence="2">
    <location>
        <position position="54"/>
    </location>
</feature>
<name>A0A2J4R2M8_9ENTR</name>
<keyword evidence="1" id="KW-0732">Signal</keyword>
<reference evidence="2 3" key="2">
    <citation type="submission" date="2018-01" db="EMBL/GenBank/DDBJ databases">
        <title>Genomic study of Klebsiella pneumoniae.</title>
        <authorList>
            <person name="Yang Y."/>
            <person name="Bicalho R."/>
        </authorList>
    </citation>
    <scope>NUCLEOTIDE SEQUENCE [LARGE SCALE GENOMIC DNA]</scope>
    <source>
        <strain evidence="2 3">A11</strain>
    </source>
</reference>
<accession>A0A2J4R2M8</accession>
<keyword evidence="2" id="KW-0540">Nuclease</keyword>
<comment type="caution">
    <text evidence="2">The sequence shown here is derived from an EMBL/GenBank/DDBJ whole genome shotgun (WGS) entry which is preliminary data.</text>
</comment>
<feature type="chain" id="PRO_5014326975" evidence="1">
    <location>
        <begin position="21"/>
        <end position="54"/>
    </location>
</feature>
<dbReference type="GO" id="GO:0004519">
    <property type="term" value="F:endonuclease activity"/>
    <property type="evidence" value="ECO:0007669"/>
    <property type="project" value="UniProtKB-KW"/>
</dbReference>
<keyword evidence="2" id="KW-0255">Endonuclease</keyword>
<keyword evidence="2" id="KW-0378">Hydrolase</keyword>
<dbReference type="EMBL" id="PIDS01000577">
    <property type="protein sequence ID" value="PLL37569.1"/>
    <property type="molecule type" value="Genomic_DNA"/>
</dbReference>